<dbReference type="RefSeq" id="WP_137709533.1">
    <property type="nucleotide sequence ID" value="NZ_CP041016.1"/>
</dbReference>
<evidence type="ECO:0000313" key="2">
    <source>
        <dbReference type="Proteomes" id="UP000311469"/>
    </source>
</evidence>
<dbReference type="Pfam" id="PF05159">
    <property type="entry name" value="Capsule_synth"/>
    <property type="match status" value="2"/>
</dbReference>
<proteinExistence type="predicted"/>
<accession>A0A5B8CJ81</accession>
<dbReference type="InterPro" id="IPR007833">
    <property type="entry name" value="Capsule_polysaccharide_synth"/>
</dbReference>
<dbReference type="GO" id="GO:0000271">
    <property type="term" value="P:polysaccharide biosynthetic process"/>
    <property type="evidence" value="ECO:0007669"/>
    <property type="project" value="InterPro"/>
</dbReference>
<sequence length="545" mass="57848">MNATPFLRSPPFPGIDPATAAISRMRRDGEAAAPVSDALLDAAAEARVGGTFWGHRPVGIRRVARVGVAIPQAMMDGLARQEIGIVGKAGLGADSGPGHVLPEPTDLWALIAGAASVHAGADDELAIIAGLLHVPVFGADGAAIEPAVLRDSARAALAAATYRDCFSGEDADAVQAVAQLADWRRHLDGNHGIAAASGMALWKREAIRRFLWDGVASPPFLPERRGLRRAARRGGALAVWPSRVTPGAMEDARRQGVTIARVEDGFLRSKGLGAALHPPGSVVIDRTGIYYDARSASDMELLLATCVFTPALERRAARLLTQIRASGVTKYGKGGGRMIGLPQGRRTVLAVGQVEDDLSVEYGGAGVAGNLDLLKRVRAAEPDAHIIYRPHPDVQAGLRKGHLSDAAVLEQADAIDTGSPLMELVQAVDEVHVLSSLTGFEALMRGRPVTVHGMPFYAGWGLTRDLAAPNGRRGRQLTLDQLVAGALILYPRYLDPVTRLPCGPEIMVERLASGAPAPVSWLIRLRTLQGKLQRFMTLSAEYFHG</sequence>
<dbReference type="GO" id="GO:0016740">
    <property type="term" value="F:transferase activity"/>
    <property type="evidence" value="ECO:0007669"/>
    <property type="project" value="UniProtKB-KW"/>
</dbReference>
<reference evidence="1 2" key="1">
    <citation type="submission" date="2019-06" db="EMBL/GenBank/DDBJ databases">
        <title>Genome organization and adaptive potential of archetypical organophosphate degarding Sphingobium fuliginis ATCC 27551.</title>
        <authorList>
            <person name="Sarwar A."/>
            <person name="Parthasarathy S."/>
            <person name="Singh C."/>
            <person name="Siddavattam D."/>
        </authorList>
    </citation>
    <scope>NUCLEOTIDE SEQUENCE [LARGE SCALE GENOMIC DNA]</scope>
    <source>
        <strain evidence="1 2">ATCC 27551</strain>
    </source>
</reference>
<evidence type="ECO:0000313" key="1">
    <source>
        <dbReference type="EMBL" id="QDC38812.1"/>
    </source>
</evidence>
<dbReference type="AlphaFoldDB" id="A0A5B8CJ81"/>
<dbReference type="KEGG" id="sufl:FIL70_17760"/>
<dbReference type="Proteomes" id="UP000311469">
    <property type="component" value="Chromosome cSF1"/>
</dbReference>
<dbReference type="CDD" id="cd16439">
    <property type="entry name" value="beta_Kdo_transferase_KpsC_2"/>
    <property type="match status" value="1"/>
</dbReference>
<dbReference type="GO" id="GO:0015774">
    <property type="term" value="P:polysaccharide transport"/>
    <property type="evidence" value="ECO:0007669"/>
    <property type="project" value="InterPro"/>
</dbReference>
<dbReference type="EMBL" id="CP041016">
    <property type="protein sequence ID" value="QDC38812.1"/>
    <property type="molecule type" value="Genomic_DNA"/>
</dbReference>
<protein>
    <submittedName>
        <fullName evidence="1">Beta-3-deoxy-D-manno-oct-2-ulosonic acid transferase</fullName>
    </submittedName>
</protein>
<organism evidence="1 2">
    <name type="scientific">Sphingobium fuliginis ATCC 27551</name>
    <dbReference type="NCBI Taxonomy" id="1208342"/>
    <lineage>
        <taxon>Bacteria</taxon>
        <taxon>Pseudomonadati</taxon>
        <taxon>Pseudomonadota</taxon>
        <taxon>Alphaproteobacteria</taxon>
        <taxon>Sphingomonadales</taxon>
        <taxon>Sphingomonadaceae</taxon>
        <taxon>Sphingobium</taxon>
    </lineage>
</organism>
<name>A0A5B8CJ81_SPHSA</name>
<gene>
    <name evidence="1" type="ORF">FIL70_17760</name>
</gene>
<keyword evidence="1" id="KW-0808">Transferase</keyword>